<name>A0A9P8LPJ3_9EUKA</name>
<evidence type="ECO:0000313" key="1">
    <source>
        <dbReference type="EMBL" id="KAH0571913.1"/>
    </source>
</evidence>
<comment type="caution">
    <text evidence="1">The sequence shown here is derived from an EMBL/GenBank/DDBJ whole genome shotgun (WGS) entry which is preliminary data.</text>
</comment>
<keyword evidence="2" id="KW-1185">Reference proteome</keyword>
<accession>A0A9P8LPJ3</accession>
<proteinExistence type="predicted"/>
<dbReference type="GeneID" id="94300136"/>
<protein>
    <submittedName>
        <fullName evidence="1">Uncharacterized protein</fullName>
    </submittedName>
</protein>
<organism evidence="1 2">
    <name type="scientific">Spironucleus salmonicida</name>
    <dbReference type="NCBI Taxonomy" id="348837"/>
    <lineage>
        <taxon>Eukaryota</taxon>
        <taxon>Metamonada</taxon>
        <taxon>Diplomonadida</taxon>
        <taxon>Hexamitidae</taxon>
        <taxon>Hexamitinae</taxon>
        <taxon>Spironucleus</taxon>
    </lineage>
</organism>
<sequence length="145" mass="16210">MPTEIVYATHLKLDDGTQQHKFTYAFNQERRFVNAQATLLSKELSIKRQVQCLPRFQFNVQPAATSSAEQQASASADLQKYLKIRHANSPLAPPRISCESQVRSRLATTTLLCKVVVGRVAENGRSGAMSPLQLARNRKRGVWGK</sequence>
<gene>
    <name evidence="1" type="ORF">SS50377_26113</name>
</gene>
<dbReference type="EMBL" id="AUWU02000006">
    <property type="protein sequence ID" value="KAH0571913.1"/>
    <property type="molecule type" value="Genomic_DNA"/>
</dbReference>
<dbReference type="RefSeq" id="XP_067762686.1">
    <property type="nucleotide sequence ID" value="XM_067909930.1"/>
</dbReference>
<reference evidence="1 2" key="1">
    <citation type="journal article" date="2014" name="PLoS Genet.">
        <title>The Genome of Spironucleus salmonicida Highlights a Fish Pathogen Adapted to Fluctuating Environments.</title>
        <authorList>
            <person name="Xu F."/>
            <person name="Jerlstrom-Hultqvist J."/>
            <person name="Einarsson E."/>
            <person name="Astvaldsson A."/>
            <person name="Svard S.G."/>
            <person name="Andersson J.O."/>
        </authorList>
    </citation>
    <scope>NUCLEOTIDE SEQUENCE [LARGE SCALE GENOMIC DNA]</scope>
    <source>
        <strain evidence="1 2">ATCC 50377</strain>
    </source>
</reference>
<dbReference type="Proteomes" id="UP000018208">
    <property type="component" value="Unassembled WGS sequence"/>
</dbReference>
<evidence type="ECO:0000313" key="2">
    <source>
        <dbReference type="Proteomes" id="UP000018208"/>
    </source>
</evidence>
<dbReference type="AlphaFoldDB" id="A0A9P8LPJ3"/>
<dbReference type="KEGG" id="ssao:94300136"/>